<dbReference type="PANTHER" id="PTHR30185">
    <property type="entry name" value="CRYPTIC BETA-GLUCOSIDE BGL OPERON ANTITERMINATOR"/>
    <property type="match status" value="1"/>
</dbReference>
<dbReference type="SUPFAM" id="SSF55804">
    <property type="entry name" value="Phoshotransferase/anion transport protein"/>
    <property type="match status" value="1"/>
</dbReference>
<dbReference type="AlphaFoldDB" id="A0A1Y4LGL4"/>
<keyword evidence="2" id="KW-0805">Transcription regulation</keyword>
<keyword evidence="4" id="KW-0804">Transcription</keyword>
<dbReference type="GO" id="GO:0006355">
    <property type="term" value="P:regulation of DNA-templated transcription"/>
    <property type="evidence" value="ECO:0007669"/>
    <property type="project" value="InterPro"/>
</dbReference>
<keyword evidence="1" id="KW-0677">Repeat</keyword>
<dbReference type="SUPFAM" id="SSF63520">
    <property type="entry name" value="PTS-regulatory domain, PRD"/>
    <property type="match status" value="1"/>
</dbReference>
<dbReference type="InterPro" id="IPR011608">
    <property type="entry name" value="PRD"/>
</dbReference>
<evidence type="ECO:0000256" key="3">
    <source>
        <dbReference type="ARBA" id="ARBA00023159"/>
    </source>
</evidence>
<dbReference type="PROSITE" id="PS51372">
    <property type="entry name" value="PRD_2"/>
    <property type="match status" value="1"/>
</dbReference>
<dbReference type="CDD" id="cd00211">
    <property type="entry name" value="PTS_IIA_fru"/>
    <property type="match status" value="1"/>
</dbReference>
<dbReference type="Pfam" id="PF08279">
    <property type="entry name" value="HTH_11"/>
    <property type="match status" value="1"/>
</dbReference>
<keyword evidence="8" id="KW-1185">Reference proteome</keyword>
<accession>A0A1Y4LGL4</accession>
<dbReference type="Gene3D" id="3.40.930.10">
    <property type="entry name" value="Mannitol-specific EII, Chain A"/>
    <property type="match status" value="1"/>
</dbReference>
<dbReference type="Gene3D" id="1.10.10.10">
    <property type="entry name" value="Winged helix-like DNA-binding domain superfamily/Winged helix DNA-binding domain"/>
    <property type="match status" value="2"/>
</dbReference>
<dbReference type="Proteomes" id="UP000195447">
    <property type="component" value="Unassembled WGS sequence"/>
</dbReference>
<evidence type="ECO:0000256" key="1">
    <source>
        <dbReference type="ARBA" id="ARBA00022737"/>
    </source>
</evidence>
<keyword evidence="3" id="KW-0010">Activator</keyword>
<evidence type="ECO:0000256" key="2">
    <source>
        <dbReference type="ARBA" id="ARBA00023015"/>
    </source>
</evidence>
<dbReference type="InterPro" id="IPR016152">
    <property type="entry name" value="PTrfase/Anion_transptr"/>
</dbReference>
<dbReference type="InterPro" id="IPR007737">
    <property type="entry name" value="Mga_HTH"/>
</dbReference>
<dbReference type="InterPro" id="IPR036390">
    <property type="entry name" value="WH_DNA-bd_sf"/>
</dbReference>
<dbReference type="InterPro" id="IPR002178">
    <property type="entry name" value="PTS_EIIA_type-2_dom"/>
</dbReference>
<dbReference type="InterPro" id="IPR050661">
    <property type="entry name" value="BglG_antiterminators"/>
</dbReference>
<feature type="domain" description="PRD" evidence="6">
    <location>
        <begin position="262"/>
        <end position="369"/>
    </location>
</feature>
<dbReference type="Pfam" id="PF05043">
    <property type="entry name" value="Mga"/>
    <property type="match status" value="1"/>
</dbReference>
<dbReference type="InterPro" id="IPR013196">
    <property type="entry name" value="HTH_11"/>
</dbReference>
<evidence type="ECO:0000313" key="7">
    <source>
        <dbReference type="EMBL" id="OUP55853.1"/>
    </source>
</evidence>
<dbReference type="Gene3D" id="1.10.1790.10">
    <property type="entry name" value="PRD domain"/>
    <property type="match status" value="1"/>
</dbReference>
<evidence type="ECO:0000256" key="4">
    <source>
        <dbReference type="ARBA" id="ARBA00023163"/>
    </source>
</evidence>
<dbReference type="InterPro" id="IPR036388">
    <property type="entry name" value="WH-like_DNA-bd_sf"/>
</dbReference>
<dbReference type="RefSeq" id="WP_087159222.1">
    <property type="nucleotide sequence ID" value="NZ_NFKM01000032.1"/>
</dbReference>
<feature type="domain" description="PTS EIIA type-2" evidence="5">
    <location>
        <begin position="468"/>
        <end position="606"/>
    </location>
</feature>
<dbReference type="Pfam" id="PF00874">
    <property type="entry name" value="PRD"/>
    <property type="match status" value="1"/>
</dbReference>
<sequence length="608" mass="71400">MKVILNDRQFKIIEVLKRQESCLTSSEIAKKLSISSKTVQNEILDINKKYKKRVIESKKGKGYWLKDKSILYNDEQKRIMNDNRKISIVKELIMQNEVDYYELADKLSISTSLLNKHIKELNKEIFDRFNVFIMRKMNKLYFKGENVNKQKVVVYYLLEESETSNFDLAILESYFSSLDVQFIRNTIYKYVSENKIFVTDFELMSILLHVLTAQLNQKFQEYDLEDGFSKYLYFETGMLLNKEVASRIDQSFKLSLGNHLASDCLDYKDFLISVFDEIKKDYSIDFSNNNELINGLALHLKYAVQRCKMNMQLKNPLLKEFHKKYVLVYDIATYISAKFLDKTSLHLNENEVSYIAMHLLGALQKLNTEKLKVVLVNPYGKAVEKIIVDKLSNITNVKYCGNYSFFDTKGITRDKPDLILTLVNLDLYQPYEVYKIEDYLNPNEYKLIEKLVKQIRINTAYRNLTIMQCFDENLFLRIDSVNSKNDLINIMCENLYKNGFVREDFIEQVYKRESIAPTCFSDFIAIPHSIKKSALKSGVCVAILKQPVTWNEYNVRLVFLFALDKTFDQIPKLYELILDTIDNQDKYNQLIESANYSTFISILMKGRN</sequence>
<gene>
    <name evidence="7" type="ORF">B5F14_10035</name>
</gene>
<dbReference type="InterPro" id="IPR036634">
    <property type="entry name" value="PRD_sf"/>
</dbReference>
<evidence type="ECO:0000259" key="6">
    <source>
        <dbReference type="PROSITE" id="PS51372"/>
    </source>
</evidence>
<evidence type="ECO:0000313" key="8">
    <source>
        <dbReference type="Proteomes" id="UP000195447"/>
    </source>
</evidence>
<dbReference type="PROSITE" id="PS51094">
    <property type="entry name" value="PTS_EIIA_TYPE_2"/>
    <property type="match status" value="1"/>
</dbReference>
<dbReference type="Pfam" id="PF00359">
    <property type="entry name" value="PTS_EIIA_2"/>
    <property type="match status" value="1"/>
</dbReference>
<reference evidence="8" key="1">
    <citation type="submission" date="2017-04" db="EMBL/GenBank/DDBJ databases">
        <title>Function of individual gut microbiota members based on whole genome sequencing of pure cultures obtained from chicken caecum.</title>
        <authorList>
            <person name="Medvecky M."/>
            <person name="Cejkova D."/>
            <person name="Polansky O."/>
            <person name="Karasova D."/>
            <person name="Kubasova T."/>
            <person name="Cizek A."/>
            <person name="Rychlik I."/>
        </authorList>
    </citation>
    <scope>NUCLEOTIDE SEQUENCE [LARGE SCALE GENOMIC DNA]</scope>
    <source>
        <strain evidence="8">An178</strain>
    </source>
</reference>
<dbReference type="SUPFAM" id="SSF46785">
    <property type="entry name" value="Winged helix' DNA-binding domain"/>
    <property type="match status" value="1"/>
</dbReference>
<name>A0A1Y4LGL4_9FIRM</name>
<protein>
    <submittedName>
        <fullName evidence="7">Uncharacterized protein</fullName>
    </submittedName>
</protein>
<evidence type="ECO:0000259" key="5">
    <source>
        <dbReference type="PROSITE" id="PS51094"/>
    </source>
</evidence>
<dbReference type="PANTHER" id="PTHR30185:SF12">
    <property type="entry name" value="TRANSCRIPTIONAL REGULATOR MANR"/>
    <property type="match status" value="1"/>
</dbReference>
<organism evidence="7 8">
    <name type="scientific">Faecalitalea cylindroides</name>
    <dbReference type="NCBI Taxonomy" id="39483"/>
    <lineage>
        <taxon>Bacteria</taxon>
        <taxon>Bacillati</taxon>
        <taxon>Bacillota</taxon>
        <taxon>Erysipelotrichia</taxon>
        <taxon>Erysipelotrichales</taxon>
        <taxon>Erysipelotrichaceae</taxon>
        <taxon>Faecalitalea</taxon>
    </lineage>
</organism>
<comment type="caution">
    <text evidence="7">The sequence shown here is derived from an EMBL/GenBank/DDBJ whole genome shotgun (WGS) entry which is preliminary data.</text>
</comment>
<proteinExistence type="predicted"/>
<dbReference type="EMBL" id="NFKM01000032">
    <property type="protein sequence ID" value="OUP55853.1"/>
    <property type="molecule type" value="Genomic_DNA"/>
</dbReference>